<keyword evidence="2" id="KW-0489">Methyltransferase</keyword>
<dbReference type="GO" id="GO:0032259">
    <property type="term" value="P:methylation"/>
    <property type="evidence" value="ECO:0007669"/>
    <property type="project" value="UniProtKB-KW"/>
</dbReference>
<evidence type="ECO:0000259" key="1">
    <source>
        <dbReference type="Pfam" id="PF08241"/>
    </source>
</evidence>
<comment type="caution">
    <text evidence="2">The sequence shown here is derived from an EMBL/GenBank/DDBJ whole genome shotgun (WGS) entry which is preliminary data.</text>
</comment>
<dbReference type="Gene3D" id="3.40.50.150">
    <property type="entry name" value="Vaccinia Virus protein VP39"/>
    <property type="match status" value="1"/>
</dbReference>
<keyword evidence="2" id="KW-0808">Transferase</keyword>
<dbReference type="EMBL" id="OCSU01000002">
    <property type="protein sequence ID" value="SOE82077.1"/>
    <property type="molecule type" value="Genomic_DNA"/>
</dbReference>
<dbReference type="Proteomes" id="UP000219522">
    <property type="component" value="Unassembled WGS sequence"/>
</dbReference>
<dbReference type="SUPFAM" id="SSF53335">
    <property type="entry name" value="S-adenosyl-L-methionine-dependent methyltransferases"/>
    <property type="match status" value="1"/>
</dbReference>
<dbReference type="AlphaFoldDB" id="A0A7Z7N5F0"/>
<sequence>MKTEGYCPCCRRNATFASEFSWLRDHYCCSSCGSLPRNRHIQMALDSRFPGWEAMDLHESSPTYPFFSQYAPRYSYSAYFPDIQPGAKNVDGTRCETIEALTFEDESFDVFITQDVMEHVFHPALALREINRVLRPGGAHVFTAPKHKALLQSVRRAELNADGTINYLMEAQYHGNPQGDGRALVTWDYGYDFERLMSEWCGGATVETLTTVDRARGIDAEFNEVFIIRKSRNA</sequence>
<keyword evidence="3" id="KW-1185">Reference proteome</keyword>
<gene>
    <name evidence="2" type="ORF">SAMN05446927_5385</name>
</gene>
<organism evidence="2 3">
    <name type="scientific">Caballeronia arationis</name>
    <dbReference type="NCBI Taxonomy" id="1777142"/>
    <lineage>
        <taxon>Bacteria</taxon>
        <taxon>Pseudomonadati</taxon>
        <taxon>Pseudomonadota</taxon>
        <taxon>Betaproteobacteria</taxon>
        <taxon>Burkholderiales</taxon>
        <taxon>Burkholderiaceae</taxon>
        <taxon>Caballeronia</taxon>
    </lineage>
</organism>
<accession>A0A7Z7N5F0</accession>
<dbReference type="Pfam" id="PF08241">
    <property type="entry name" value="Methyltransf_11"/>
    <property type="match status" value="1"/>
</dbReference>
<name>A0A7Z7N5F0_9BURK</name>
<dbReference type="InterPro" id="IPR013216">
    <property type="entry name" value="Methyltransf_11"/>
</dbReference>
<dbReference type="InterPro" id="IPR029063">
    <property type="entry name" value="SAM-dependent_MTases_sf"/>
</dbReference>
<evidence type="ECO:0000313" key="2">
    <source>
        <dbReference type="EMBL" id="SOE82077.1"/>
    </source>
</evidence>
<protein>
    <submittedName>
        <fullName evidence="2">Methyltransferase domain-containing protein</fullName>
    </submittedName>
</protein>
<feature type="domain" description="Methyltransferase type 11" evidence="1">
    <location>
        <begin position="93"/>
        <end position="142"/>
    </location>
</feature>
<evidence type="ECO:0000313" key="3">
    <source>
        <dbReference type="Proteomes" id="UP000219522"/>
    </source>
</evidence>
<proteinExistence type="predicted"/>
<dbReference type="GO" id="GO:0008757">
    <property type="term" value="F:S-adenosylmethionine-dependent methyltransferase activity"/>
    <property type="evidence" value="ECO:0007669"/>
    <property type="project" value="InterPro"/>
</dbReference>
<reference evidence="2 3" key="1">
    <citation type="submission" date="2017-09" db="EMBL/GenBank/DDBJ databases">
        <authorList>
            <person name="Varghese N."/>
            <person name="Submissions S."/>
        </authorList>
    </citation>
    <scope>NUCLEOTIDE SEQUENCE [LARGE SCALE GENOMIC DNA]</scope>
    <source>
        <strain evidence="2 3">OK806</strain>
    </source>
</reference>
<dbReference type="CDD" id="cd02440">
    <property type="entry name" value="AdoMet_MTases"/>
    <property type="match status" value="1"/>
</dbReference>